<dbReference type="EMBL" id="JAUSVX010000032">
    <property type="protein sequence ID" value="MDQ0475249.1"/>
    <property type="molecule type" value="Genomic_DNA"/>
</dbReference>
<accession>A0ABU0JLT5</accession>
<dbReference type="Proteomes" id="UP001242480">
    <property type="component" value="Unassembled WGS sequence"/>
</dbReference>
<evidence type="ECO:0000313" key="3">
    <source>
        <dbReference type="Proteomes" id="UP001242480"/>
    </source>
</evidence>
<comment type="caution">
    <text evidence="2">The sequence shown here is derived from an EMBL/GenBank/DDBJ whole genome shotgun (WGS) entry which is preliminary data.</text>
</comment>
<protein>
    <submittedName>
        <fullName evidence="2">Uncharacterized protein</fullName>
    </submittedName>
</protein>
<organism evidence="2 3">
    <name type="scientific">Labrys wisconsinensis</name>
    <dbReference type="NCBI Taxonomy" id="425677"/>
    <lineage>
        <taxon>Bacteria</taxon>
        <taxon>Pseudomonadati</taxon>
        <taxon>Pseudomonadota</taxon>
        <taxon>Alphaproteobacteria</taxon>
        <taxon>Hyphomicrobiales</taxon>
        <taxon>Xanthobacteraceae</taxon>
        <taxon>Labrys</taxon>
    </lineage>
</organism>
<evidence type="ECO:0000313" key="2">
    <source>
        <dbReference type="EMBL" id="MDQ0475249.1"/>
    </source>
</evidence>
<feature type="region of interest" description="Disordered" evidence="1">
    <location>
        <begin position="145"/>
        <end position="183"/>
    </location>
</feature>
<reference evidence="2 3" key="1">
    <citation type="submission" date="2023-07" db="EMBL/GenBank/DDBJ databases">
        <title>Genomic Encyclopedia of Type Strains, Phase IV (KMG-IV): sequencing the most valuable type-strain genomes for metagenomic binning, comparative biology and taxonomic classification.</title>
        <authorList>
            <person name="Goeker M."/>
        </authorList>
    </citation>
    <scope>NUCLEOTIDE SEQUENCE [LARGE SCALE GENOMIC DNA]</scope>
    <source>
        <strain evidence="2 3">DSM 19619</strain>
    </source>
</reference>
<proteinExistence type="predicted"/>
<gene>
    <name evidence="2" type="ORF">QO011_008291</name>
</gene>
<dbReference type="RefSeq" id="WP_307286220.1">
    <property type="nucleotide sequence ID" value="NZ_JAUSVX010000032.1"/>
</dbReference>
<keyword evidence="3" id="KW-1185">Reference proteome</keyword>
<name>A0ABU0JLT5_9HYPH</name>
<evidence type="ECO:0000256" key="1">
    <source>
        <dbReference type="SAM" id="MobiDB-lite"/>
    </source>
</evidence>
<feature type="compositionally biased region" description="Basic and acidic residues" evidence="1">
    <location>
        <begin position="166"/>
        <end position="183"/>
    </location>
</feature>
<sequence length="183" mass="20303">MPAAITVYVAGSEKRIAFSPSVFIASQAREGGAFGHRRLIEYRRDGGCTLYLAYLLFFVDFAARTQAGSTIRFLVPLSASAELFSHGRLAEAARDGFKRKPEAYRDEARSLWEVIESQQIKVEAAVPVRGSEDAVVLANLRTMASRSRRGISEPAPGDPDENPWGPKEDPDFLRKQAEAKDKW</sequence>